<proteinExistence type="predicted"/>
<reference evidence="1 2" key="1">
    <citation type="submission" date="2016-10" db="EMBL/GenBank/DDBJ databases">
        <authorList>
            <person name="de Groot N.N."/>
        </authorList>
    </citation>
    <scope>NUCLEOTIDE SEQUENCE [LARGE SCALE GENOMIC DNA]</scope>
    <source>
        <strain>J11</strain>
        <strain evidence="2">PG 39</strain>
    </source>
</reference>
<dbReference type="Proteomes" id="UP000199065">
    <property type="component" value="Unassembled WGS sequence"/>
</dbReference>
<protein>
    <submittedName>
        <fullName evidence="1">Uncharacterized protein</fullName>
    </submittedName>
</protein>
<evidence type="ECO:0000313" key="1">
    <source>
        <dbReference type="EMBL" id="SFG50565.1"/>
    </source>
</evidence>
<name>A0A1I2SCI6_9CORY</name>
<accession>A0A1I2SCI6</accession>
<gene>
    <name evidence="1" type="ORF">SAMN05660282_01081</name>
</gene>
<evidence type="ECO:0000313" key="2">
    <source>
        <dbReference type="Proteomes" id="UP000199065"/>
    </source>
</evidence>
<keyword evidence="2" id="KW-1185">Reference proteome</keyword>
<dbReference type="AlphaFoldDB" id="A0A1I2SCI6"/>
<sequence length="46" mass="5038">MLMIVTVMIMVMVMVVVRFPGVLMGRGICVIHATQATLPCSLLQAY</sequence>
<dbReference type="EMBL" id="FOPJ01000005">
    <property type="protein sequence ID" value="SFG50565.1"/>
    <property type="molecule type" value="Genomic_DNA"/>
</dbReference>
<organism evidence="1 2">
    <name type="scientific">Corynebacterium spheniscorum</name>
    <dbReference type="NCBI Taxonomy" id="185761"/>
    <lineage>
        <taxon>Bacteria</taxon>
        <taxon>Bacillati</taxon>
        <taxon>Actinomycetota</taxon>
        <taxon>Actinomycetes</taxon>
        <taxon>Mycobacteriales</taxon>
        <taxon>Corynebacteriaceae</taxon>
        <taxon>Corynebacterium</taxon>
    </lineage>
</organism>